<accession>A0A8S5VIC7</accession>
<proteinExistence type="predicted"/>
<sequence length="51" mass="5760">MPPLHTACNGGKLFYSFGGKMGAKLCYNSLQFVIITIPQHHYKPLFFLCLL</sequence>
<reference evidence="1" key="1">
    <citation type="journal article" date="2021" name="Proc. Natl. Acad. Sci. U.S.A.">
        <title>A Catalog of Tens of Thousands of Viruses from Human Metagenomes Reveals Hidden Associations with Chronic Diseases.</title>
        <authorList>
            <person name="Tisza M.J."/>
            <person name="Buck C.B."/>
        </authorList>
    </citation>
    <scope>NUCLEOTIDE SEQUENCE</scope>
    <source>
        <strain evidence="1">CtsYb1</strain>
    </source>
</reference>
<dbReference type="EMBL" id="BK016273">
    <property type="protein sequence ID" value="DAG06533.1"/>
    <property type="molecule type" value="Genomic_DNA"/>
</dbReference>
<organism evidence="1">
    <name type="scientific">Siphoviridae sp. ctsYb1</name>
    <dbReference type="NCBI Taxonomy" id="2825696"/>
    <lineage>
        <taxon>Viruses</taxon>
        <taxon>Duplodnaviria</taxon>
        <taxon>Heunggongvirae</taxon>
        <taxon>Uroviricota</taxon>
        <taxon>Caudoviricetes</taxon>
    </lineage>
</organism>
<evidence type="ECO:0000313" key="1">
    <source>
        <dbReference type="EMBL" id="DAG06533.1"/>
    </source>
</evidence>
<name>A0A8S5VIC7_9CAUD</name>
<protein>
    <submittedName>
        <fullName evidence="1">Uncharacterized protein</fullName>
    </submittedName>
</protein>